<keyword evidence="5" id="KW-1185">Reference proteome</keyword>
<feature type="domain" description="Sialate O-acetylesterase" evidence="3">
    <location>
        <begin position="292"/>
        <end position="406"/>
    </location>
</feature>
<dbReference type="InterPro" id="IPR005181">
    <property type="entry name" value="SASA"/>
</dbReference>
<proteinExistence type="predicted"/>
<dbReference type="SUPFAM" id="SSF52266">
    <property type="entry name" value="SGNH hydrolase"/>
    <property type="match status" value="1"/>
</dbReference>
<keyword evidence="1 4" id="KW-0378">Hydrolase</keyword>
<protein>
    <submittedName>
        <fullName evidence="4">Sialate O-acetylesterase</fullName>
        <ecNumber evidence="4">3.1.1.53</ecNumber>
    </submittedName>
</protein>
<feature type="compositionally biased region" description="Pro residues" evidence="2">
    <location>
        <begin position="173"/>
        <end position="184"/>
    </location>
</feature>
<sequence length="539" mass="59136">MKNFRLLPLLFVPIVVCLLSVLVIAPFQAQSEVTLPNLLSSHMVVQRNRPIHLWGWSDPGEKITATMNSATATAAADGLGHWSLYLPPEKAGGPYQITIAGTNRIVLDDVLVGDVWFASGQSNMELPLMGFPGSAELQNGPEEIRNANQPNLRLLHIRTKASPYPLQDVNADPPNPAERNPPPTNSWTACTPETAATFSAIAYFFGREISNKEHVPIGLIDSSWGGTPAEAWVSLDGISSDASLMPVFAQWAEKSKDQADVPKQLEAEKREDDAAKAAGQPAPKHSWHPNLASWDPAWLYNAMVAPAVNFPIKGVIWYQGESNSDVRRASTYERLFPALIQDWRKQWNEGDFPFLFVQISSFRSNEGENWPIIREAQRRTLGLVNTRMAVTIDIGNPDNVHPSDKQDVAARLALEARDIAYGEQVEDSGPLYRQTSIEGSSINVWFDHAAGLTAKGGSLTGFDIAGDDHKFVKADARIESKAGVDRVVVSSATVTNPKYVRYGWQNAPVVNLFNGAGLPASPFTSEKEIPKPDPRYPTN</sequence>
<name>A0A841JX45_9BACT</name>
<dbReference type="InterPro" id="IPR039329">
    <property type="entry name" value="SIAE"/>
</dbReference>
<dbReference type="GO" id="GO:0001681">
    <property type="term" value="F:sialate O-acetylesterase activity"/>
    <property type="evidence" value="ECO:0007669"/>
    <property type="project" value="UniProtKB-EC"/>
</dbReference>
<accession>A0A841JX45</accession>
<evidence type="ECO:0000256" key="1">
    <source>
        <dbReference type="ARBA" id="ARBA00022801"/>
    </source>
</evidence>
<gene>
    <name evidence="4" type="ORF">HNQ77_003953</name>
</gene>
<dbReference type="InterPro" id="IPR036514">
    <property type="entry name" value="SGNH_hydro_sf"/>
</dbReference>
<dbReference type="Pfam" id="PF03629">
    <property type="entry name" value="SASA"/>
    <property type="match status" value="1"/>
</dbReference>
<dbReference type="OrthoDB" id="9795554at2"/>
<dbReference type="PANTHER" id="PTHR22901:SF0">
    <property type="entry name" value="SIALATE O-ACETYLESTERASE"/>
    <property type="match status" value="1"/>
</dbReference>
<reference evidence="4 5" key="1">
    <citation type="submission" date="2020-08" db="EMBL/GenBank/DDBJ databases">
        <title>Genomic Encyclopedia of Type Strains, Phase IV (KMG-IV): sequencing the most valuable type-strain genomes for metagenomic binning, comparative biology and taxonomic classification.</title>
        <authorList>
            <person name="Goeker M."/>
        </authorList>
    </citation>
    <scope>NUCLEOTIDE SEQUENCE [LARGE SCALE GENOMIC DNA]</scope>
    <source>
        <strain evidence="4 5">DSM 103733</strain>
    </source>
</reference>
<dbReference type="GO" id="GO:0005975">
    <property type="term" value="P:carbohydrate metabolic process"/>
    <property type="evidence" value="ECO:0007669"/>
    <property type="project" value="TreeGrafter"/>
</dbReference>
<dbReference type="PANTHER" id="PTHR22901">
    <property type="entry name" value="SIALATE O-ACETYLESTERASE"/>
    <property type="match status" value="1"/>
</dbReference>
<feature type="region of interest" description="Disordered" evidence="2">
    <location>
        <begin position="269"/>
        <end position="288"/>
    </location>
</feature>
<organism evidence="4 5">
    <name type="scientific">Silvibacterium bohemicum</name>
    <dbReference type="NCBI Taxonomy" id="1577686"/>
    <lineage>
        <taxon>Bacteria</taxon>
        <taxon>Pseudomonadati</taxon>
        <taxon>Acidobacteriota</taxon>
        <taxon>Terriglobia</taxon>
        <taxon>Terriglobales</taxon>
        <taxon>Acidobacteriaceae</taxon>
        <taxon>Silvibacterium</taxon>
    </lineage>
</organism>
<evidence type="ECO:0000256" key="2">
    <source>
        <dbReference type="SAM" id="MobiDB-lite"/>
    </source>
</evidence>
<evidence type="ECO:0000259" key="3">
    <source>
        <dbReference type="Pfam" id="PF03629"/>
    </source>
</evidence>
<evidence type="ECO:0000313" key="5">
    <source>
        <dbReference type="Proteomes" id="UP000538666"/>
    </source>
</evidence>
<dbReference type="Gene3D" id="3.40.50.1110">
    <property type="entry name" value="SGNH hydrolase"/>
    <property type="match status" value="1"/>
</dbReference>
<dbReference type="AlphaFoldDB" id="A0A841JX45"/>
<comment type="caution">
    <text evidence="4">The sequence shown here is derived from an EMBL/GenBank/DDBJ whole genome shotgun (WGS) entry which is preliminary data.</text>
</comment>
<dbReference type="EC" id="3.1.1.53" evidence="4"/>
<evidence type="ECO:0000313" key="4">
    <source>
        <dbReference type="EMBL" id="MBB6145983.1"/>
    </source>
</evidence>
<dbReference type="EMBL" id="JACHEK010000008">
    <property type="protein sequence ID" value="MBB6145983.1"/>
    <property type="molecule type" value="Genomic_DNA"/>
</dbReference>
<dbReference type="Proteomes" id="UP000538666">
    <property type="component" value="Unassembled WGS sequence"/>
</dbReference>
<dbReference type="RefSeq" id="WP_050060981.1">
    <property type="nucleotide sequence ID" value="NZ_JACHEK010000008.1"/>
</dbReference>
<feature type="region of interest" description="Disordered" evidence="2">
    <location>
        <begin position="164"/>
        <end position="187"/>
    </location>
</feature>